<dbReference type="AlphaFoldDB" id="A0A443ZQF5"/>
<evidence type="ECO:0000313" key="2">
    <source>
        <dbReference type="Proteomes" id="UP000288983"/>
    </source>
</evidence>
<organism evidence="1 2">
    <name type="scientific">Pseudomonas alkylphenolica</name>
    <dbReference type="NCBI Taxonomy" id="237609"/>
    <lineage>
        <taxon>Bacteria</taxon>
        <taxon>Pseudomonadati</taxon>
        <taxon>Pseudomonadota</taxon>
        <taxon>Gammaproteobacteria</taxon>
        <taxon>Pseudomonadales</taxon>
        <taxon>Pseudomonadaceae</taxon>
        <taxon>Pseudomonas</taxon>
    </lineage>
</organism>
<accession>A0A443ZQF5</accession>
<dbReference type="RefSeq" id="WP_128324924.1">
    <property type="nucleotide sequence ID" value="NZ_QJRG01000047.1"/>
</dbReference>
<dbReference type="SUPFAM" id="SSF49899">
    <property type="entry name" value="Concanavalin A-like lectins/glucanases"/>
    <property type="match status" value="1"/>
</dbReference>
<gene>
    <name evidence="1" type="ORF">DM813_19235</name>
</gene>
<evidence type="ECO:0000313" key="1">
    <source>
        <dbReference type="EMBL" id="RWU21321.1"/>
    </source>
</evidence>
<reference evidence="1 2" key="1">
    <citation type="submission" date="2018-06" db="EMBL/GenBank/DDBJ databases">
        <title>Bacteria isolated from soil of Wuhan.</title>
        <authorList>
            <person name="Wei X."/>
            <person name="Chunhua H."/>
        </authorList>
    </citation>
    <scope>NUCLEOTIDE SEQUENCE [LARGE SCALE GENOMIC DNA]</scope>
    <source>
        <strain evidence="2">xwS2</strain>
    </source>
</reference>
<proteinExistence type="predicted"/>
<name>A0A443ZQF5_9PSED</name>
<protein>
    <submittedName>
        <fullName evidence="1">Uncharacterized protein</fullName>
    </submittedName>
</protein>
<dbReference type="Proteomes" id="UP000288983">
    <property type="component" value="Unassembled WGS sequence"/>
</dbReference>
<comment type="caution">
    <text evidence="1">The sequence shown here is derived from an EMBL/GenBank/DDBJ whole genome shotgun (WGS) entry which is preliminary data.</text>
</comment>
<dbReference type="EMBL" id="QJRG01000047">
    <property type="protein sequence ID" value="RWU21321.1"/>
    <property type="molecule type" value="Genomic_DNA"/>
</dbReference>
<dbReference type="OrthoDB" id="7579869at2"/>
<dbReference type="InterPro" id="IPR013320">
    <property type="entry name" value="ConA-like_dom_sf"/>
</dbReference>
<sequence>MEAKSFGDLITFSRASVARYFNSSGLLVQAAADVPRFEFDPTTLAPRGLKMEPPRTNSLTFSQDFTNAAWGKVNCSIAGAAGVAPDGSNTAGLMSVTAVGGGVYLWRAAQAWANATPYSFGFFAKAAGTTGVTISLPAIAFGVGQQVNFSLTGTGAFVVVAGTVRARIQQCSNGWYHCSVTMTTTAAGTQDWAAIQLGQAIGNSVQIWGVQLEVGEDATSYIPTTTAAASRAQDLAYVDNVSPWLKQKEGTLLAEMVYLSSSLGFAANLQPDGVAGAAVRISLYTNVQLITQVYDDSAVAIFGYGWPGETARGQVYKHAVAYKENDIRAVLNGTLSNIQGPGSPPTVDRLTIGARGVSTNPINGYIRNLKYYPSRLSIPELQAITT</sequence>